<proteinExistence type="predicted"/>
<evidence type="ECO:0000313" key="4">
    <source>
        <dbReference type="Proteomes" id="UP000192980"/>
    </source>
</evidence>
<dbReference type="InterPro" id="IPR040925">
    <property type="entry name" value="HepII_C"/>
</dbReference>
<protein>
    <submittedName>
        <fullName evidence="3">Heparin/heparan-sulfate lyase</fullName>
    </submittedName>
</protein>
<dbReference type="Pfam" id="PF18675">
    <property type="entry name" value="HepII_C"/>
    <property type="match status" value="1"/>
</dbReference>
<dbReference type="InterPro" id="IPR008929">
    <property type="entry name" value="Chondroitin_lyas"/>
</dbReference>
<dbReference type="Gene3D" id="2.70.98.70">
    <property type="match status" value="1"/>
</dbReference>
<gene>
    <name evidence="3" type="ORF">SAMN05660862_2046</name>
</gene>
<dbReference type="GO" id="GO:0016829">
    <property type="term" value="F:lyase activity"/>
    <property type="evidence" value="ECO:0007669"/>
    <property type="project" value="UniProtKB-KW"/>
</dbReference>
<dbReference type="SUPFAM" id="SSF48230">
    <property type="entry name" value="Chondroitin AC/alginate lyase"/>
    <property type="match status" value="1"/>
</dbReference>
<feature type="domain" description="Heparinase II C-terminal" evidence="2">
    <location>
        <begin position="822"/>
        <end position="896"/>
    </location>
</feature>
<dbReference type="Proteomes" id="UP000192980">
    <property type="component" value="Unassembled WGS sequence"/>
</dbReference>
<reference evidence="3 4" key="1">
    <citation type="submission" date="2017-04" db="EMBL/GenBank/DDBJ databases">
        <authorList>
            <person name="Afonso C.L."/>
            <person name="Miller P.J."/>
            <person name="Scott M.A."/>
            <person name="Spackman E."/>
            <person name="Goraichik I."/>
            <person name="Dimitrov K.M."/>
            <person name="Suarez D.L."/>
            <person name="Swayne D.E."/>
        </authorList>
    </citation>
    <scope>NUCLEOTIDE SEQUENCE [LARGE SCALE GENOMIC DNA]</scope>
    <source>
        <strain evidence="3 4">DSM 22418</strain>
    </source>
</reference>
<evidence type="ECO:0000256" key="1">
    <source>
        <dbReference type="SAM" id="SignalP"/>
    </source>
</evidence>
<dbReference type="AlphaFoldDB" id="A0A1X7JS00"/>
<feature type="signal peptide" evidence="1">
    <location>
        <begin position="1"/>
        <end position="20"/>
    </location>
</feature>
<evidence type="ECO:0000313" key="3">
    <source>
        <dbReference type="EMBL" id="SMG30521.1"/>
    </source>
</evidence>
<dbReference type="Gene3D" id="1.50.10.100">
    <property type="entry name" value="Chondroitin AC/alginate lyase"/>
    <property type="match status" value="1"/>
</dbReference>
<name>A0A1X7JS00_9SPHI</name>
<dbReference type="OrthoDB" id="9147455at2"/>
<dbReference type="Gene3D" id="2.60.40.2750">
    <property type="match status" value="1"/>
</dbReference>
<feature type="chain" id="PRO_5012936995" evidence="1">
    <location>
        <begin position="21"/>
        <end position="912"/>
    </location>
</feature>
<sequence>MLRRYLGLVYLFFLISVSQGQTTEVSIVPREQWKVNKKTAVLEKGKEYSGVGLVLKHSVEEGYPKRVSDVEIVLQVPKKGRYVLETVAAPRVLEQLKKEDATGRLTRVAYFQLGAQRITKRIVYDNAKGGKQELGKFEFSGPSERLKVWLPNNLALQEVRLVPYVAPVAPEAAEVYKPKVLPSLARPRLWVNKETLPIVRGRLLSVENKEAWDQVKVVALTPYSFAFSADQEMFYDEKLEQVIEQKAFYYLMTQDEKVGREAVDLMVKYMSVLEFGNVSYGDITRELGRAIYTGALVYDWCYGLIDDATKTAMRGDFTRLVHDMEIGWPPFYGLESIINGHGNEAQICRDMLSWSLAVYDEDPEPYKYVSYTILEQLVPMRKFEYQSPRHNQGVDYGGYRFGWEMHAVWLYYRMLGYSVFDDNIKNMSDYWLYMRTPDGKMLRDGDMFNVKYSGSDEFYWKNPQTMLLCYAFSGNRLIKGEFKKQGGLPNNPVLYLLLNDPELKADYDLNQLPLTKDFGPILGGMVARTGWSEDRESGDVIAEIKGGGYHFGNHQHADAGALQIYHHGIQVGDLGLYLSYGSPYDFNFNKRSASHSMMLLRDPAEPLLFRTKTNDGGTRFSQRFPKTPEEVLSDAWFHTGEIRATAVGKDKLKPSYSFFNADLTAAYTAKVRSYVKSFLFVNLERKDVPALIILSDELTSNNADFEPFWQINTLEKPTVVPAGFQLTSEFKGKKGTTYVDMLKPKAGDREALLWSGDSSAFVFGDLYQVKSPWPEAKGTRIMVRPTKKETTASYLSIFQMAEGETPKLPVVFEEKENYYLFKVADKVIVMAKAHVFLRESVQLEVPTDQTYEVIIVGLQEGFWNVRNTAKNSNFNLNVLKSNHTTSWKSSGGTFLLTPERVYGAQEGKSETF</sequence>
<organism evidence="3 4">
    <name type="scientific">Sphingobacterium psychroaquaticum</name>
    <dbReference type="NCBI Taxonomy" id="561061"/>
    <lineage>
        <taxon>Bacteria</taxon>
        <taxon>Pseudomonadati</taxon>
        <taxon>Bacteroidota</taxon>
        <taxon>Sphingobacteriia</taxon>
        <taxon>Sphingobacteriales</taxon>
        <taxon>Sphingobacteriaceae</taxon>
        <taxon>Sphingobacterium</taxon>
    </lineage>
</organism>
<keyword evidence="4" id="KW-1185">Reference proteome</keyword>
<accession>A0A1X7JS00</accession>
<dbReference type="RefSeq" id="WP_085472783.1">
    <property type="nucleotide sequence ID" value="NZ_FXAU01000003.1"/>
</dbReference>
<evidence type="ECO:0000259" key="2">
    <source>
        <dbReference type="Pfam" id="PF18675"/>
    </source>
</evidence>
<dbReference type="EMBL" id="FXAU01000003">
    <property type="protein sequence ID" value="SMG30521.1"/>
    <property type="molecule type" value="Genomic_DNA"/>
</dbReference>
<dbReference type="STRING" id="561061.SAMN05660862_2046"/>
<keyword evidence="1" id="KW-0732">Signal</keyword>
<keyword evidence="3" id="KW-0456">Lyase</keyword>